<comment type="caution">
    <text evidence="2">The sequence shown here is derived from an EMBL/GenBank/DDBJ whole genome shotgun (WGS) entry which is preliminary data.</text>
</comment>
<organism evidence="2 3">
    <name type="scientific">Trifolium medium</name>
    <dbReference type="NCBI Taxonomy" id="97028"/>
    <lineage>
        <taxon>Eukaryota</taxon>
        <taxon>Viridiplantae</taxon>
        <taxon>Streptophyta</taxon>
        <taxon>Embryophyta</taxon>
        <taxon>Tracheophyta</taxon>
        <taxon>Spermatophyta</taxon>
        <taxon>Magnoliopsida</taxon>
        <taxon>eudicotyledons</taxon>
        <taxon>Gunneridae</taxon>
        <taxon>Pentapetalae</taxon>
        <taxon>rosids</taxon>
        <taxon>fabids</taxon>
        <taxon>Fabales</taxon>
        <taxon>Fabaceae</taxon>
        <taxon>Papilionoideae</taxon>
        <taxon>50 kb inversion clade</taxon>
        <taxon>NPAAA clade</taxon>
        <taxon>Hologalegina</taxon>
        <taxon>IRL clade</taxon>
        <taxon>Trifolieae</taxon>
        <taxon>Trifolium</taxon>
    </lineage>
</organism>
<dbReference type="InterPro" id="IPR045289">
    <property type="entry name" value="At4g14310-like"/>
</dbReference>
<dbReference type="PANTHER" id="PTHR35492">
    <property type="entry name" value="TRANSDUCIN/WD40 REPEAT-LIKE SUPERFAMILY PROTEIN"/>
    <property type="match status" value="1"/>
</dbReference>
<name>A0A392QUZ4_9FABA</name>
<proteinExistence type="predicted"/>
<feature type="non-terminal residue" evidence="2">
    <location>
        <position position="170"/>
    </location>
</feature>
<accession>A0A392QUZ4</accession>
<dbReference type="EMBL" id="LXQA010159090">
    <property type="protein sequence ID" value="MCI27400.1"/>
    <property type="molecule type" value="Genomic_DNA"/>
</dbReference>
<evidence type="ECO:0000313" key="3">
    <source>
        <dbReference type="Proteomes" id="UP000265520"/>
    </source>
</evidence>
<protein>
    <submittedName>
        <fullName evidence="2">Uncharacterized protein</fullName>
    </submittedName>
</protein>
<dbReference type="AlphaFoldDB" id="A0A392QUZ4"/>
<reference evidence="2 3" key="1">
    <citation type="journal article" date="2018" name="Front. Plant Sci.">
        <title>Red Clover (Trifolium pratense) and Zigzag Clover (T. medium) - A Picture of Genomic Similarities and Differences.</title>
        <authorList>
            <person name="Dluhosova J."/>
            <person name="Istvanek J."/>
            <person name="Nedelnik J."/>
            <person name="Repkova J."/>
        </authorList>
    </citation>
    <scope>NUCLEOTIDE SEQUENCE [LARGE SCALE GENOMIC DNA]</scope>
    <source>
        <strain evidence="3">cv. 10/8</strain>
        <tissue evidence="2">Leaf</tissue>
    </source>
</reference>
<dbReference type="Proteomes" id="UP000265520">
    <property type="component" value="Unassembled WGS sequence"/>
</dbReference>
<evidence type="ECO:0000256" key="1">
    <source>
        <dbReference type="SAM" id="MobiDB-lite"/>
    </source>
</evidence>
<feature type="compositionally biased region" description="Polar residues" evidence="1">
    <location>
        <begin position="14"/>
        <end position="40"/>
    </location>
</feature>
<feature type="region of interest" description="Disordered" evidence="1">
    <location>
        <begin position="1"/>
        <end position="72"/>
    </location>
</feature>
<keyword evidence="3" id="KW-1185">Reference proteome</keyword>
<sequence length="170" mass="18957">MSTRRRRGGVNDGAGNSTTSSFTDQLPSDLSQTDRISVEQTTKDPPHLKSHRSSNTEKVKPFTTTESNSAMVEQNTNNKYQTKLHEKLAALQVKTKRMTYDLEKTKEIIDLNNLDTSKVILSDIRAMINAVVSKNDDNSNKQVGIVNDESSLAVKFHGGPCDDEIEEEEE</sequence>
<feature type="compositionally biased region" description="Polar residues" evidence="1">
    <location>
        <begin position="62"/>
        <end position="72"/>
    </location>
</feature>
<dbReference type="PANTHER" id="PTHR35492:SF1">
    <property type="entry name" value="TRANSDUCIN_WD40 REPEAT-LIKE SUPERFAMILY PROTEIN"/>
    <property type="match status" value="1"/>
</dbReference>
<evidence type="ECO:0000313" key="2">
    <source>
        <dbReference type="EMBL" id="MCI27400.1"/>
    </source>
</evidence>